<comment type="caution">
    <text evidence="1">The sequence shown here is derived from an EMBL/GenBank/DDBJ whole genome shotgun (WGS) entry which is preliminary data.</text>
</comment>
<reference evidence="1 2" key="1">
    <citation type="submission" date="2016-12" db="EMBL/GenBank/DDBJ databases">
        <title>Izhakiella australiana sp. nov. of genus Izhakiella isolated from Australian desert.</title>
        <authorList>
            <person name="Ji M."/>
        </authorList>
    </citation>
    <scope>NUCLEOTIDE SEQUENCE [LARGE SCALE GENOMIC DNA]</scope>
    <source>
        <strain evidence="1 2">D4N98</strain>
    </source>
</reference>
<protein>
    <submittedName>
        <fullName evidence="1">Uncharacterized protein</fullName>
    </submittedName>
</protein>
<dbReference type="RefSeq" id="WP_078001313.1">
    <property type="nucleotide sequence ID" value="NZ_MRUL01000002.1"/>
</dbReference>
<sequence>MNKNHTNWDFSDQLAMLNDGGEITIEQESFCTRVVNMAGYFVALTNLNIYPSRLENFLYVWQNMIQDDEHFLLKSNEVIHVVYIDELDLNGLISRIKDIYNFCAAH</sequence>
<gene>
    <name evidence="1" type="ORF">BTJ39_03620</name>
</gene>
<dbReference type="Proteomes" id="UP000190667">
    <property type="component" value="Unassembled WGS sequence"/>
</dbReference>
<evidence type="ECO:0000313" key="1">
    <source>
        <dbReference type="EMBL" id="OON41069.1"/>
    </source>
</evidence>
<dbReference type="EMBL" id="MRUL01000002">
    <property type="protein sequence ID" value="OON41069.1"/>
    <property type="molecule type" value="Genomic_DNA"/>
</dbReference>
<dbReference type="STRING" id="1926881.BTJ39_03620"/>
<accession>A0A1S8YPK7</accession>
<name>A0A1S8YPK7_9GAMM</name>
<keyword evidence="2" id="KW-1185">Reference proteome</keyword>
<evidence type="ECO:0000313" key="2">
    <source>
        <dbReference type="Proteomes" id="UP000190667"/>
    </source>
</evidence>
<proteinExistence type="predicted"/>
<dbReference type="AlphaFoldDB" id="A0A1S8YPK7"/>
<organism evidence="1 2">
    <name type="scientific">Izhakiella australiensis</name>
    <dbReference type="NCBI Taxonomy" id="1926881"/>
    <lineage>
        <taxon>Bacteria</taxon>
        <taxon>Pseudomonadati</taxon>
        <taxon>Pseudomonadota</taxon>
        <taxon>Gammaproteobacteria</taxon>
        <taxon>Enterobacterales</taxon>
        <taxon>Erwiniaceae</taxon>
        <taxon>Izhakiella</taxon>
    </lineage>
</organism>